<proteinExistence type="inferred from homology"/>
<dbReference type="InterPro" id="IPR003331">
    <property type="entry name" value="UDP_GlcNAc_Epimerase_2_dom"/>
</dbReference>
<accession>A0A815KSP9</accession>
<dbReference type="GO" id="GO:0008761">
    <property type="term" value="F:UDP-N-acetylglucosamine 2-epimerase activity"/>
    <property type="evidence" value="ECO:0007669"/>
    <property type="project" value="UniProtKB-EC"/>
</dbReference>
<keyword evidence="4" id="KW-1133">Transmembrane helix</keyword>
<feature type="domain" description="UDP-N-acetylglucosamine 2-epimerase" evidence="5">
    <location>
        <begin position="61"/>
        <end position="407"/>
    </location>
</feature>
<dbReference type="InterPro" id="IPR029767">
    <property type="entry name" value="WecB-like"/>
</dbReference>
<dbReference type="Gene3D" id="3.40.50.2000">
    <property type="entry name" value="Glycogen Phosphorylase B"/>
    <property type="match status" value="2"/>
</dbReference>
<comment type="caution">
    <text evidence="6">The sequence shown here is derived from an EMBL/GenBank/DDBJ whole genome shotgun (WGS) entry which is preliminary data.</text>
</comment>
<sequence>MSSWTHLLGPNYDRTKHTVNSIMISSMNSTNLPKILIVLGTRPEGIKCAPLISELKSDHYRSKFQVIVLSTGQHRQILQQTLIAFQQNIDINLDLMMYDQKLSELFIRVFSGVTKQINIIQPNLLIIQGDTTTALASSLAAAYHHIPVAHVEAGLRSFNLSNPYPEELNRKIIDSFAKLMFAPTTFTKEVLLREGACETDVFITGNTGVDAFYAYHKKTNTTKDISILRTINNFKKNFTNEINSIIILVTMHRRENFEYLFDMCRAIATIAKEHENNVLIILPIHPNPNVKHVILKNLDGLKNVKIVDPISYDIFGHVLSQSDIVMTDSGGIQEEAVTIGKTVILMRMTTERPEGIYLGTIKQIGINYDEIVQAVNLELINFKSKNRISKTNIFGDGTASKKIAAIIDNYFYGKHIPNLKCMTKFRQDSIAQVVYSYLNVSHTNIPSHTIRRNIMNNLTKVQPALILDELLKIPSRYNISNQNEETFTVTAIIGMYKRQGLIQRWIEALLLQTHPPKYIWITYFASPIADKIKVEIEKIRPLFSNGSNYCNDLCAEKKCKINSTTTNMALSNCIEKCLTLCMKLPSILFVGMGEMQLKYFGRFQLALQCQTKYVVVFDDDCIPQARYFETALHTINTEQYRGIIGTKGTPASANIFYGPFSRSNRIIEADVVGGSWFMESEWVKLMFHDKIYSWSTGEDFHLCANARKYANIRSFVMPVDRNHTSTHSFSKDYLAISNRGDTTGKIAGTASSRTYIKDQLWLRGDRLMHSYKKSKPSLLLYAETQNDAMILIKYTQQQMAQIGGSLHFATSNVVNTDLETIEIKKVVQSFHDFMIGRDYDTNPTPIIAAAEVLYAFDMVMQGTQSTAVIILGSSSTVTMFALVSAAFLRNIPILNIYIENSIIDQRIAEAILTMSSVNIRTFSNRTLGNSEYQQLNDLLVQIYK</sequence>
<dbReference type="Proteomes" id="UP000663864">
    <property type="component" value="Unassembled WGS sequence"/>
</dbReference>
<keyword evidence="4" id="KW-0812">Transmembrane</keyword>
<gene>
    <name evidence="6" type="ORF">ZHD862_LOCUS32958</name>
</gene>
<dbReference type="PANTHER" id="PTHR43174">
    <property type="entry name" value="UDP-N-ACETYLGLUCOSAMINE 2-EPIMERASE"/>
    <property type="match status" value="1"/>
</dbReference>
<dbReference type="NCBIfam" id="TIGR00236">
    <property type="entry name" value="wecB"/>
    <property type="match status" value="1"/>
</dbReference>
<evidence type="ECO:0000256" key="4">
    <source>
        <dbReference type="SAM" id="Phobius"/>
    </source>
</evidence>
<evidence type="ECO:0000256" key="2">
    <source>
        <dbReference type="ARBA" id="ARBA00038209"/>
    </source>
</evidence>
<reference evidence="6" key="1">
    <citation type="submission" date="2021-02" db="EMBL/GenBank/DDBJ databases">
        <authorList>
            <person name="Nowell W R."/>
        </authorList>
    </citation>
    <scope>NUCLEOTIDE SEQUENCE</scope>
</reference>
<feature type="transmembrane region" description="Helical" evidence="4">
    <location>
        <begin position="867"/>
        <end position="888"/>
    </location>
</feature>
<dbReference type="AlphaFoldDB" id="A0A815KSP9"/>
<evidence type="ECO:0000259" key="5">
    <source>
        <dbReference type="Pfam" id="PF02350"/>
    </source>
</evidence>
<dbReference type="Gene3D" id="3.90.550.10">
    <property type="entry name" value="Spore Coat Polysaccharide Biosynthesis Protein SpsA, Chain A"/>
    <property type="match status" value="1"/>
</dbReference>
<organism evidence="6 7">
    <name type="scientific">Rotaria sordida</name>
    <dbReference type="NCBI Taxonomy" id="392033"/>
    <lineage>
        <taxon>Eukaryota</taxon>
        <taxon>Metazoa</taxon>
        <taxon>Spiralia</taxon>
        <taxon>Gnathifera</taxon>
        <taxon>Rotifera</taxon>
        <taxon>Eurotatoria</taxon>
        <taxon>Bdelloidea</taxon>
        <taxon>Philodinida</taxon>
        <taxon>Philodinidae</taxon>
        <taxon>Rotaria</taxon>
    </lineage>
</organism>
<evidence type="ECO:0000313" key="6">
    <source>
        <dbReference type="EMBL" id="CAF1397675.1"/>
    </source>
</evidence>
<dbReference type="InterPro" id="IPR029044">
    <property type="entry name" value="Nucleotide-diphossugar_trans"/>
</dbReference>
<evidence type="ECO:0000256" key="1">
    <source>
        <dbReference type="ARBA" id="ARBA00023235"/>
    </source>
</evidence>
<keyword evidence="1" id="KW-0413">Isomerase</keyword>
<dbReference type="EC" id="5.1.3.14" evidence="3"/>
<dbReference type="EMBL" id="CAJNOT010003729">
    <property type="protein sequence ID" value="CAF1397675.1"/>
    <property type="molecule type" value="Genomic_DNA"/>
</dbReference>
<evidence type="ECO:0000256" key="3">
    <source>
        <dbReference type="ARBA" id="ARBA00038858"/>
    </source>
</evidence>
<dbReference type="PANTHER" id="PTHR43174:SF2">
    <property type="entry name" value="UDP-N-ACETYLGLUCOSAMINE 2-EPIMERASE"/>
    <property type="match status" value="1"/>
</dbReference>
<dbReference type="SUPFAM" id="SSF53756">
    <property type="entry name" value="UDP-Glycosyltransferase/glycogen phosphorylase"/>
    <property type="match status" value="1"/>
</dbReference>
<keyword evidence="4" id="KW-0472">Membrane</keyword>
<name>A0A815KSP9_9BILA</name>
<dbReference type="Pfam" id="PF02350">
    <property type="entry name" value="Epimerase_2"/>
    <property type="match status" value="1"/>
</dbReference>
<evidence type="ECO:0000313" key="7">
    <source>
        <dbReference type="Proteomes" id="UP000663864"/>
    </source>
</evidence>
<protein>
    <recommendedName>
        <fullName evidence="3">UDP-N-acetylglucosamine 2-epimerase (non-hydrolyzing)</fullName>
        <ecNumber evidence="3">5.1.3.14</ecNumber>
    </recommendedName>
</protein>
<dbReference type="CDD" id="cd03786">
    <property type="entry name" value="GTB_UDP-GlcNAc_2-Epimerase"/>
    <property type="match status" value="1"/>
</dbReference>
<dbReference type="SUPFAM" id="SSF53448">
    <property type="entry name" value="Nucleotide-diphospho-sugar transferases"/>
    <property type="match status" value="1"/>
</dbReference>
<comment type="similarity">
    <text evidence="2">Belongs to the UDP-N-acetylglucosamine 2-epimerase family.</text>
</comment>